<dbReference type="EMBL" id="RRZA01000104">
    <property type="protein sequence ID" value="MBE0459719.1"/>
    <property type="molecule type" value="Genomic_DNA"/>
</dbReference>
<feature type="chain" id="PRO_5046383891" description="DUF4198 domain-containing protein" evidence="1">
    <location>
        <begin position="22"/>
        <end position="222"/>
    </location>
</feature>
<dbReference type="Proteomes" id="UP000707245">
    <property type="component" value="Unassembled WGS sequence"/>
</dbReference>
<evidence type="ECO:0000256" key="1">
    <source>
        <dbReference type="SAM" id="SignalP"/>
    </source>
</evidence>
<dbReference type="RefSeq" id="WP_192543060.1">
    <property type="nucleotide sequence ID" value="NZ_JBQELX010000012.1"/>
</dbReference>
<reference evidence="2 3" key="1">
    <citation type="submission" date="2020-07" db="EMBL/GenBank/DDBJ databases">
        <title>Halophilic bacteria isolated from french cheeses.</title>
        <authorList>
            <person name="Kothe C.I."/>
            <person name="Farah-Kraiem B."/>
            <person name="Renault P."/>
            <person name="Dridi B."/>
        </authorList>
    </citation>
    <scope>NUCLEOTIDE SEQUENCE [LARGE SCALE GENOMIC DNA]</scope>
    <source>
        <strain evidence="2 3">FME14</strain>
    </source>
</reference>
<sequence>MKSIATPLTLFLLLSASNLQAHEIWLEKHNNTQVKLFLGEPGEPESGDKIAGLKNTKIYVNEKEASFPITQHATHWSANVAHNGDILATVDDLWQPWDLEEVPTWQFWRSPKQQAAKLYAKAGRSNTQSKVEFEFVPIEPQSNTFTLTYKNAPVVEHDVTVLTPSKAQIKMTTNKDGQITVKTDQAGLYVVSSDYPVSGEAVIAGNKVDSTYNITSVTFQAN</sequence>
<evidence type="ECO:0008006" key="4">
    <source>
        <dbReference type="Google" id="ProtNLM"/>
    </source>
</evidence>
<evidence type="ECO:0000313" key="2">
    <source>
        <dbReference type="EMBL" id="MBE0459719.1"/>
    </source>
</evidence>
<proteinExistence type="predicted"/>
<keyword evidence="1" id="KW-0732">Signal</keyword>
<gene>
    <name evidence="2" type="ORF">EI167_20260</name>
</gene>
<accession>A0ABR9FSB4</accession>
<keyword evidence="3" id="KW-1185">Reference proteome</keyword>
<comment type="caution">
    <text evidence="2">The sequence shown here is derived from an EMBL/GenBank/DDBJ whole genome shotgun (WGS) entry which is preliminary data.</text>
</comment>
<feature type="signal peptide" evidence="1">
    <location>
        <begin position="1"/>
        <end position="21"/>
    </location>
</feature>
<evidence type="ECO:0000313" key="3">
    <source>
        <dbReference type="Proteomes" id="UP000707245"/>
    </source>
</evidence>
<name>A0ABR9FSB4_9GAMM</name>
<organism evidence="2 3">
    <name type="scientific">Pseudoalteromonas prydzensis</name>
    <dbReference type="NCBI Taxonomy" id="182141"/>
    <lineage>
        <taxon>Bacteria</taxon>
        <taxon>Pseudomonadati</taxon>
        <taxon>Pseudomonadota</taxon>
        <taxon>Gammaproteobacteria</taxon>
        <taxon>Alteromonadales</taxon>
        <taxon>Pseudoalteromonadaceae</taxon>
        <taxon>Pseudoalteromonas</taxon>
    </lineage>
</organism>
<protein>
    <recommendedName>
        <fullName evidence="4">DUF4198 domain-containing protein</fullName>
    </recommendedName>
</protein>